<dbReference type="Pfam" id="PF20062">
    <property type="entry name" value="DUF6461"/>
    <property type="match status" value="1"/>
</dbReference>
<accession>A0ABV9WJ88</accession>
<comment type="caution">
    <text evidence="2">The sequence shown here is derived from an EMBL/GenBank/DDBJ whole genome shotgun (WGS) entry which is preliminary data.</text>
</comment>
<feature type="compositionally biased region" description="Basic and acidic residues" evidence="1">
    <location>
        <begin position="339"/>
        <end position="348"/>
    </location>
</feature>
<name>A0ABV9WJ88_9ACTN</name>
<reference evidence="3" key="1">
    <citation type="journal article" date="2019" name="Int. J. Syst. Evol. Microbiol.">
        <title>The Global Catalogue of Microorganisms (GCM) 10K type strain sequencing project: providing services to taxonomists for standard genome sequencing and annotation.</title>
        <authorList>
            <consortium name="The Broad Institute Genomics Platform"/>
            <consortium name="The Broad Institute Genome Sequencing Center for Infectious Disease"/>
            <person name="Wu L."/>
            <person name="Ma J."/>
        </authorList>
    </citation>
    <scope>NUCLEOTIDE SEQUENCE [LARGE SCALE GENOMIC DNA]</scope>
    <source>
        <strain evidence="3">CGMCC 4.7152</strain>
    </source>
</reference>
<proteinExistence type="predicted"/>
<dbReference type="EMBL" id="JBHSIU010000130">
    <property type="protein sequence ID" value="MFC5007690.1"/>
    <property type="molecule type" value="Genomic_DNA"/>
</dbReference>
<evidence type="ECO:0000256" key="1">
    <source>
        <dbReference type="SAM" id="MobiDB-lite"/>
    </source>
</evidence>
<keyword evidence="3" id="KW-1185">Reference proteome</keyword>
<protein>
    <submittedName>
        <fullName evidence="2">DUF6461 domain-containing protein</fullName>
    </submittedName>
</protein>
<dbReference type="RefSeq" id="WP_380128328.1">
    <property type="nucleotide sequence ID" value="NZ_JBHSIU010000130.1"/>
</dbReference>
<evidence type="ECO:0000313" key="2">
    <source>
        <dbReference type="EMBL" id="MFC5007690.1"/>
    </source>
</evidence>
<sequence length="724" mass="75215">MDDIPDAVLAALAGPVAAALPLLVARTPAAPAVELGRLRAAVDGLAWPVRPGSGSHAAPGGLRSRGRRGPGGSPVLDALGALEELLVQRLLGALELTVAELDLTAAPDLTGFLGEPFTGGYSVVSMGRKSEAVTGAATLERIRPGALPLVAALAGRLATHPHIAAVLEVDPGATDEAGIAAAHGAARLALGVATAAAVLHRVGIGAWATEPPTVLGAGIGTAVLLLRAAPVPDGYGAAVLARARAEYRLPNRSGGSALVSEHRFALTEGTDVPRADFTGNGLVAVVPGGAVIRTGVETGHVGFTLVVLDGPPPDVETIWEEVVEVSWRATGSGAAVPGPHERAPDPRRCTPPWPGDYRLRVHALGRDEPDDRGSEHYQLMVWQAPAAPEIVHARTDRLGHRLRGEPEPVRPERPEAVYRWLRDSSIGEAATVTVAIGTAVADVVAAFGADPARPESARALVDDLSRRRSIDPWVAVLDLGGAVLAVEYNGWQGSTAPVLIRASAGGRAASMYWNVNAVTRLSFAEHGELLLAVEPSGDLGAPPALAAALGDLDFADRHRDRRRMGLVAVQGFTGHGITAEHLARIAAADVAFRIVPDLPALHPDRRPRADHPLGPGIDVLTGLPEPRLRDLAWWAAAEAARYAGLGADPDVAASLAARALTPDAVRRARRSQLDDGEHRTFWLALHQATNPDPVTAVLATVHAARYVAGPHAADLIAGARARIA</sequence>
<organism evidence="2 3">
    <name type="scientific">Dactylosporangium cerinum</name>
    <dbReference type="NCBI Taxonomy" id="1434730"/>
    <lineage>
        <taxon>Bacteria</taxon>
        <taxon>Bacillati</taxon>
        <taxon>Actinomycetota</taxon>
        <taxon>Actinomycetes</taxon>
        <taxon>Micromonosporales</taxon>
        <taxon>Micromonosporaceae</taxon>
        <taxon>Dactylosporangium</taxon>
    </lineage>
</organism>
<evidence type="ECO:0000313" key="3">
    <source>
        <dbReference type="Proteomes" id="UP001595912"/>
    </source>
</evidence>
<dbReference type="InterPro" id="IPR045592">
    <property type="entry name" value="DUF6461"/>
</dbReference>
<gene>
    <name evidence="2" type="ORF">ACFPIJ_59025</name>
</gene>
<dbReference type="Proteomes" id="UP001595912">
    <property type="component" value="Unassembled WGS sequence"/>
</dbReference>
<feature type="region of interest" description="Disordered" evidence="1">
    <location>
        <begin position="331"/>
        <end position="351"/>
    </location>
</feature>